<sequence>EKRLNSLSNSSGQNTSSQICPSSSSYYSDPNESHAWSALSRNRTLHPRLDSGISSLLPSDSFKYLTWHEVEQDIRGSQLRCPRVREGPSTEELLFRQEECTWPAQKRVLEKNKWETWLQENWEDCTNLNLSFQDLGNPYQVANFHRILRRLIRVETLWLVDNSLVDLSAIRLPRCRVLNMNKNHLTSFKQLPKIPQIQHLSLAENHIESLTGLSSLWSTPLESLTLKRNPCEFHQNYRKRVFSCLPNLKMLDGILKLPEDSSPPETNIFSKICIVS</sequence>
<organism evidence="5 6">
    <name type="scientific">Canis lupus familiaris</name>
    <name type="common">Dog</name>
    <name type="synonym">Canis familiaris</name>
    <dbReference type="NCBI Taxonomy" id="9615"/>
    <lineage>
        <taxon>Eukaryota</taxon>
        <taxon>Metazoa</taxon>
        <taxon>Chordata</taxon>
        <taxon>Craniata</taxon>
        <taxon>Vertebrata</taxon>
        <taxon>Euteleostomi</taxon>
        <taxon>Mammalia</taxon>
        <taxon>Eutheria</taxon>
        <taxon>Laurasiatheria</taxon>
        <taxon>Carnivora</taxon>
        <taxon>Caniformia</taxon>
        <taxon>Canidae</taxon>
        <taxon>Canis</taxon>
    </lineage>
</organism>
<reference evidence="4" key="2">
    <citation type="submission" date="2019-03" db="EMBL/GenBank/DDBJ databases">
        <authorList>
            <person name="Warren W.C."/>
            <person name="Johnson G.S."/>
        </authorList>
    </citation>
    <scope>NUCLEOTIDE SEQUENCE [LARGE SCALE GENOMIC DNA]</scope>
    <source>
        <strain evidence="4">Basenji</strain>
    </source>
</reference>
<dbReference type="OrthoDB" id="1517790at2759"/>
<keyword evidence="1" id="KW-0433">Leucine-rich repeat</keyword>
<evidence type="ECO:0000313" key="5">
    <source>
        <dbReference type="Ensembl" id="ENSCAFP00040014813.1"/>
    </source>
</evidence>
<dbReference type="AlphaFoldDB" id="A0A8C0S2G4"/>
<dbReference type="Proteomes" id="UP000694542">
    <property type="component" value="Chromosome 34"/>
</dbReference>
<reference evidence="5" key="1">
    <citation type="submission" date="2018-10" db="EMBL/GenBank/DDBJ databases">
        <title>De novo assembly of a Great Dane genome.</title>
        <authorList>
            <person name="Kidd J.M."/>
            <person name="Pendleton A.L."/>
            <person name="Shen F."/>
            <person name="Emery S."/>
        </authorList>
    </citation>
    <scope>NUCLEOTIDE SEQUENCE [LARGE SCALE GENOMIC DNA]</scope>
    <source>
        <strain evidence="5">Great Dane</strain>
    </source>
</reference>
<dbReference type="Proteomes" id="UP000694429">
    <property type="component" value="Chromosome 34"/>
</dbReference>
<dbReference type="InterPro" id="IPR001611">
    <property type="entry name" value="Leu-rich_rpt"/>
</dbReference>
<name>A0A8C0S2G4_CANLF</name>
<evidence type="ECO:0000313" key="4">
    <source>
        <dbReference type="Ensembl" id="ENSCAFP00030020475.1"/>
    </source>
</evidence>
<dbReference type="Ensembl" id="ENSCAFT00030023489.1">
    <property type="protein sequence ID" value="ENSCAFP00030020475.1"/>
    <property type="gene ID" value="ENSCAFG00030012677.1"/>
</dbReference>
<evidence type="ECO:0000256" key="3">
    <source>
        <dbReference type="SAM" id="MobiDB-lite"/>
    </source>
</evidence>
<dbReference type="Ensembl" id="ENSCAFT00040017088.1">
    <property type="protein sequence ID" value="ENSCAFP00040014813.1"/>
    <property type="gene ID" value="ENSCAFG00040009211.1"/>
</dbReference>
<evidence type="ECO:0000256" key="2">
    <source>
        <dbReference type="ARBA" id="ARBA00022737"/>
    </source>
</evidence>
<evidence type="ECO:0000256" key="1">
    <source>
        <dbReference type="ARBA" id="ARBA00022614"/>
    </source>
</evidence>
<reference evidence="5" key="3">
    <citation type="submission" date="2025-05" db="UniProtKB">
        <authorList>
            <consortium name="Ensembl"/>
        </authorList>
    </citation>
    <scope>IDENTIFICATION</scope>
</reference>
<dbReference type="SUPFAM" id="SSF52058">
    <property type="entry name" value="L domain-like"/>
    <property type="match status" value="1"/>
</dbReference>
<accession>A0A8C0S2G4</accession>
<evidence type="ECO:0008006" key="7">
    <source>
        <dbReference type="Google" id="ProtNLM"/>
    </source>
</evidence>
<gene>
    <name evidence="5" type="primary">LOC102151275</name>
</gene>
<keyword evidence="2" id="KW-0677">Repeat</keyword>
<dbReference type="Gene3D" id="3.80.10.10">
    <property type="entry name" value="Ribonuclease Inhibitor"/>
    <property type="match status" value="1"/>
</dbReference>
<dbReference type="PROSITE" id="PS51450">
    <property type="entry name" value="LRR"/>
    <property type="match status" value="1"/>
</dbReference>
<evidence type="ECO:0000313" key="6">
    <source>
        <dbReference type="Proteomes" id="UP000694542"/>
    </source>
</evidence>
<feature type="region of interest" description="Disordered" evidence="3">
    <location>
        <begin position="1"/>
        <end position="26"/>
    </location>
</feature>
<dbReference type="PANTHER" id="PTHR18849">
    <property type="entry name" value="LEUCINE RICH REPEAT PROTEIN"/>
    <property type="match status" value="1"/>
</dbReference>
<protein>
    <recommendedName>
        <fullName evidence="7">TILB protein</fullName>
    </recommendedName>
</protein>
<dbReference type="Pfam" id="PF14580">
    <property type="entry name" value="LRR_9"/>
    <property type="match status" value="1"/>
</dbReference>
<proteinExistence type="predicted"/>
<dbReference type="PANTHER" id="PTHR18849:SF4">
    <property type="entry name" value="GENE 29133-RELATED"/>
    <property type="match status" value="1"/>
</dbReference>
<dbReference type="InterPro" id="IPR032675">
    <property type="entry name" value="LRR_dom_sf"/>
</dbReference>